<dbReference type="Gene3D" id="3.90.550.10">
    <property type="entry name" value="Spore Coat Polysaccharide Biosynthesis Protein SpsA, Chain A"/>
    <property type="match status" value="1"/>
</dbReference>
<dbReference type="GO" id="GO:0016757">
    <property type="term" value="F:glycosyltransferase activity"/>
    <property type="evidence" value="ECO:0007669"/>
    <property type="project" value="UniProtKB-KW"/>
</dbReference>
<dbReference type="PANTHER" id="PTHR43179:SF12">
    <property type="entry name" value="GALACTOFURANOSYLTRANSFERASE GLFT2"/>
    <property type="match status" value="1"/>
</dbReference>
<proteinExistence type="inferred from homology"/>
<evidence type="ECO:0000256" key="3">
    <source>
        <dbReference type="ARBA" id="ARBA00022679"/>
    </source>
</evidence>
<dbReference type="Pfam" id="PF00535">
    <property type="entry name" value="Glycos_transf_2"/>
    <property type="match status" value="1"/>
</dbReference>
<evidence type="ECO:0000259" key="4">
    <source>
        <dbReference type="Pfam" id="PF00535"/>
    </source>
</evidence>
<protein>
    <submittedName>
        <fullName evidence="5">Glycosyltransferase family 2 protein</fullName>
    </submittedName>
</protein>
<organism evidence="5 6">
    <name type="scientific">Pelagicoccus albus</name>
    <dbReference type="NCBI Taxonomy" id="415222"/>
    <lineage>
        <taxon>Bacteria</taxon>
        <taxon>Pseudomonadati</taxon>
        <taxon>Verrucomicrobiota</taxon>
        <taxon>Opitutia</taxon>
        <taxon>Puniceicoccales</taxon>
        <taxon>Pelagicoccaceae</taxon>
        <taxon>Pelagicoccus</taxon>
    </lineage>
</organism>
<keyword evidence="6" id="KW-1185">Reference proteome</keyword>
<evidence type="ECO:0000313" key="5">
    <source>
        <dbReference type="EMBL" id="MBC2606926.1"/>
    </source>
</evidence>
<evidence type="ECO:0000256" key="1">
    <source>
        <dbReference type="ARBA" id="ARBA00006739"/>
    </source>
</evidence>
<dbReference type="AlphaFoldDB" id="A0A7X1B770"/>
<feature type="domain" description="Glycosyltransferase 2-like" evidence="4">
    <location>
        <begin position="5"/>
        <end position="135"/>
    </location>
</feature>
<dbReference type="EMBL" id="JACHVC010000012">
    <property type="protein sequence ID" value="MBC2606926.1"/>
    <property type="molecule type" value="Genomic_DNA"/>
</dbReference>
<dbReference type="SUPFAM" id="SSF53448">
    <property type="entry name" value="Nucleotide-diphospho-sugar transferases"/>
    <property type="match status" value="1"/>
</dbReference>
<keyword evidence="3 5" id="KW-0808">Transferase</keyword>
<dbReference type="Proteomes" id="UP000526501">
    <property type="component" value="Unassembled WGS sequence"/>
</dbReference>
<dbReference type="RefSeq" id="WP_185660795.1">
    <property type="nucleotide sequence ID" value="NZ_CAWPOO010000012.1"/>
</dbReference>
<comment type="caution">
    <text evidence="5">The sequence shown here is derived from an EMBL/GenBank/DDBJ whole genome shotgun (WGS) entry which is preliminary data.</text>
</comment>
<name>A0A7X1B770_9BACT</name>
<evidence type="ECO:0000256" key="2">
    <source>
        <dbReference type="ARBA" id="ARBA00022676"/>
    </source>
</evidence>
<dbReference type="PANTHER" id="PTHR43179">
    <property type="entry name" value="RHAMNOSYLTRANSFERASE WBBL"/>
    <property type="match status" value="1"/>
</dbReference>
<evidence type="ECO:0000313" key="6">
    <source>
        <dbReference type="Proteomes" id="UP000526501"/>
    </source>
</evidence>
<keyword evidence="2" id="KW-0328">Glycosyltransferase</keyword>
<sequence length="374" mass="41587">MKLGIGIPNYNRSGDVCSTVKAALNQTRSADELIVLDNASTDNSIDRLQSEFGKRIDLIASPTNGGSSGGFSQLSSELVRRSCDIIVLLDSDCFLKPDAVEQMLKVLETDPRVGICGARIMHADRPEIIQECGAYLDWQTATFQLNRKDQPVTKDTELPLVEFVDYVPACALAARKEVFQEIGHFDTEFFIYFDDIEWCHRAGKNEYKVAVANRAEAHHVGGGKVKTNHFSTYYFWRNRFRFYPENAPNRKALFDYLISNAARAIATSETLGQSNSATIIREALHDALKGTFGPKDFNGISLALDQPAKCLLAGEIDAKCHEVEHIFDPTTLPDDSVLEDPFGKQILAATANSLRDSFLKNLQIIENELKSLNS</sequence>
<dbReference type="InterPro" id="IPR029044">
    <property type="entry name" value="Nucleotide-diphossugar_trans"/>
</dbReference>
<accession>A0A7X1B770</accession>
<gene>
    <name evidence="5" type="ORF">H5P27_12810</name>
</gene>
<reference evidence="5 6" key="1">
    <citation type="submission" date="2020-07" db="EMBL/GenBank/DDBJ databases">
        <authorList>
            <person name="Feng X."/>
        </authorList>
    </citation>
    <scope>NUCLEOTIDE SEQUENCE [LARGE SCALE GENOMIC DNA]</scope>
    <source>
        <strain evidence="5 6">JCM23202</strain>
    </source>
</reference>
<comment type="similarity">
    <text evidence="1">Belongs to the glycosyltransferase 2 family.</text>
</comment>
<dbReference type="InterPro" id="IPR001173">
    <property type="entry name" value="Glyco_trans_2-like"/>
</dbReference>